<dbReference type="GO" id="GO:0007165">
    <property type="term" value="P:signal transduction"/>
    <property type="evidence" value="ECO:0007669"/>
    <property type="project" value="InterPro"/>
</dbReference>
<dbReference type="SUPFAM" id="SSF48350">
    <property type="entry name" value="GTPase activation domain, GAP"/>
    <property type="match status" value="1"/>
</dbReference>
<keyword evidence="1 3" id="KW-0728">SH3 domain</keyword>
<dbReference type="EMBL" id="DS232436">
    <property type="protein sequence ID" value="EDS41735.1"/>
    <property type="molecule type" value="Genomic_DNA"/>
</dbReference>
<dbReference type="PROSITE" id="PS50002">
    <property type="entry name" value="SH3"/>
    <property type="match status" value="1"/>
</dbReference>
<dbReference type="VEuPathDB" id="VectorBase:CPIJ014918"/>
<dbReference type="OMA" id="ICYETHE"/>
<dbReference type="InterPro" id="IPR001452">
    <property type="entry name" value="SH3_domain"/>
</dbReference>
<dbReference type="InterPro" id="IPR036028">
    <property type="entry name" value="SH3-like_dom_sf"/>
</dbReference>
<feature type="domain" description="Rho-GAP" evidence="7">
    <location>
        <begin position="349"/>
        <end position="537"/>
    </location>
</feature>
<dbReference type="eggNOG" id="KOG3565">
    <property type="taxonomic scope" value="Eukaryota"/>
</dbReference>
<dbReference type="Pfam" id="PF00018">
    <property type="entry name" value="SH3_1"/>
    <property type="match status" value="1"/>
</dbReference>
<feature type="compositionally biased region" description="Gly residues" evidence="5">
    <location>
        <begin position="730"/>
        <end position="739"/>
    </location>
</feature>
<dbReference type="CDD" id="cd11809">
    <property type="entry name" value="SH3_srGAP"/>
    <property type="match status" value="1"/>
</dbReference>
<sequence length="1018" mass="114316">MHRISVWDDVQRIYRKCREIGFETHVEILRILQELHTNMKTYHTYQTEAKEAEKKLRAAENQRMKLQQSVPKEKLERSKKYRLIEKEVLKRKNKYTDARLKALKAKNEYQLCLEASNTTIHKYFVEDLSDLIDCMDLGFHSVVSRALLMHVSADQGRCRAVLNNTETLSHIVNSMDSRADKQKFLEQHSGAFMIPKRLEFQGQDEDIEPELQKALHQEMESRLVQLEQRVNNLRMESEEIWKTLETAEINLLEILNTKDYDVTTAFGDGGVSLGKPENTSLKLRSDKNEIEEFYITKIREYILATSRIARLDSKAEFLRNALTKDSALKTDTLTKSNVPKRKRIGRMTVGRPKLFGGSLEEYLERRREITNLELHSGLHHQGIFRVSGSQVEISNFKEGFERGDDPLSDTTDASDINSVAGVLKLYLRELREPLFPLIYFDHFVTLAQLESKHEIVLGIRKFFQTLPKSVIIVIRYLFAFLNHLSEYSDENMMDAYNLAICFGPTLMPAPEDKDQVQYQNQVNELIKNIIVYHAELFPKDLVGMQYEKFISSEPFEDIDVGDSPTEQVSEDPDSEVYPSEDESDTFEAIVQFDFLARSERELSLRKGDTVILYNQVSNDWWRGAVGGKTGLIPDKYISLKIKPRQERHLKSSSSEESVRKRRPSGNISLNSQLSICTQNSNTLSNITCGSDYTGSPARPRLPAAPQKPSEPIYAEPTKITVNRDKSPAPDGGGSSGSNSGGTASNDELPDDCVEFRSKPLLGGMGDPPEHTKSSLVLNRRSDTLPPGKDDKCHRLSDSSNGENGEGKPMRKYHSKSFSLSENKLSLAVAGSGGGSLNVFQANRDLWQKRATQSSYQNLTTSRILSRNRIAPDLVMDLPPAAIGKDGVGSASRLKEVKLDVKGIADKPKAEVKPQENTLKTPTATVVTELVEEVAVEKCGLEVTKIPLSDEVLHIEEPVGGDAPKGALPRSPIPVRNTQKFVSQFADLHLTGGCLVKSNESTSSAAAHFAGPGTAKRRA</sequence>
<evidence type="ECO:0000256" key="1">
    <source>
        <dbReference type="ARBA" id="ARBA00022443"/>
    </source>
</evidence>
<evidence type="ECO:0000313" key="9">
    <source>
        <dbReference type="EnsemblMetazoa" id="CPIJ014918-PA"/>
    </source>
</evidence>
<gene>
    <name evidence="9" type="primary">6048560</name>
    <name evidence="8" type="ORF">CpipJ_CPIJ014918</name>
</gene>
<keyword evidence="2 4" id="KW-0175">Coiled coil</keyword>
<dbReference type="SMART" id="SM00324">
    <property type="entry name" value="RhoGAP"/>
    <property type="match status" value="1"/>
</dbReference>
<feature type="region of interest" description="Disordered" evidence="5">
    <location>
        <begin position="687"/>
        <end position="815"/>
    </location>
</feature>
<evidence type="ECO:0000259" key="7">
    <source>
        <dbReference type="PROSITE" id="PS50238"/>
    </source>
</evidence>
<evidence type="ECO:0000256" key="4">
    <source>
        <dbReference type="SAM" id="Coils"/>
    </source>
</evidence>
<protein>
    <submittedName>
        <fullName evidence="8 9">Slit-robo rho GTPase activating protein 1,3</fullName>
    </submittedName>
</protein>
<reference evidence="8" key="1">
    <citation type="submission" date="2007-03" db="EMBL/GenBank/DDBJ databases">
        <title>Annotation of Culex pipiens quinquefasciatus.</title>
        <authorList>
            <consortium name="The Broad Institute Genome Sequencing Platform"/>
            <person name="Atkinson P.W."/>
            <person name="Hemingway J."/>
            <person name="Christensen B.M."/>
            <person name="Higgs S."/>
            <person name="Kodira C."/>
            <person name="Hannick L."/>
            <person name="Megy K."/>
            <person name="O'Leary S."/>
            <person name="Pearson M."/>
            <person name="Haas B.J."/>
            <person name="Mauceli E."/>
            <person name="Wortman J.R."/>
            <person name="Lee N.H."/>
            <person name="Guigo R."/>
            <person name="Stanke M."/>
            <person name="Alvarado L."/>
            <person name="Amedeo P."/>
            <person name="Antoine C.H."/>
            <person name="Arensburger P."/>
            <person name="Bidwell S.L."/>
            <person name="Crawford M."/>
            <person name="Camaro F."/>
            <person name="Devon K."/>
            <person name="Engels R."/>
            <person name="Hammond M."/>
            <person name="Howarth C."/>
            <person name="Koehrsen M."/>
            <person name="Lawson D."/>
            <person name="Montgomery P."/>
            <person name="Nene V."/>
            <person name="Nusbaum C."/>
            <person name="Puiu D."/>
            <person name="Romero-Severson J."/>
            <person name="Severson D.W."/>
            <person name="Shumway M."/>
            <person name="Sisk P."/>
            <person name="Stolte C."/>
            <person name="Zeng Q."/>
            <person name="Eisenstadt E."/>
            <person name="Fraser-Liggett C."/>
            <person name="Strausberg R."/>
            <person name="Galagan J."/>
            <person name="Birren B."/>
            <person name="Collins F.H."/>
        </authorList>
    </citation>
    <scope>NUCLEOTIDE SEQUENCE [LARGE SCALE GENOMIC DNA]</scope>
    <source>
        <strain evidence="8">JHB</strain>
    </source>
</reference>
<dbReference type="SMART" id="SM00326">
    <property type="entry name" value="SH3"/>
    <property type="match status" value="1"/>
</dbReference>
<dbReference type="InterPro" id="IPR027267">
    <property type="entry name" value="AH/BAR_dom_sf"/>
</dbReference>
<dbReference type="EnsemblMetazoa" id="CPIJ014918-RA">
    <property type="protein sequence ID" value="CPIJ014918-PA"/>
    <property type="gene ID" value="CPIJ014918"/>
</dbReference>
<name>B0X741_CULQU</name>
<feature type="domain" description="SH3" evidence="6">
    <location>
        <begin position="583"/>
        <end position="642"/>
    </location>
</feature>
<dbReference type="InterPro" id="IPR008936">
    <property type="entry name" value="Rho_GTPase_activation_prot"/>
</dbReference>
<evidence type="ECO:0000256" key="5">
    <source>
        <dbReference type="SAM" id="MobiDB-lite"/>
    </source>
</evidence>
<evidence type="ECO:0000256" key="2">
    <source>
        <dbReference type="ARBA" id="ARBA00023054"/>
    </source>
</evidence>
<dbReference type="VEuPathDB" id="VectorBase:CQUJHB014217"/>
<proteinExistence type="predicted"/>
<dbReference type="Pfam" id="PF00620">
    <property type="entry name" value="RhoGAP"/>
    <property type="match status" value="1"/>
</dbReference>
<dbReference type="PROSITE" id="PS50238">
    <property type="entry name" value="RHOGAP"/>
    <property type="match status" value="1"/>
</dbReference>
<dbReference type="Gene3D" id="2.30.30.40">
    <property type="entry name" value="SH3 Domains"/>
    <property type="match status" value="1"/>
</dbReference>
<dbReference type="InterPro" id="IPR051627">
    <property type="entry name" value="SLIT-ROBO_RhoGAP"/>
</dbReference>
<evidence type="ECO:0000313" key="8">
    <source>
        <dbReference type="EMBL" id="EDS41735.1"/>
    </source>
</evidence>
<evidence type="ECO:0000313" key="10">
    <source>
        <dbReference type="Proteomes" id="UP000002320"/>
    </source>
</evidence>
<dbReference type="Proteomes" id="UP000002320">
    <property type="component" value="Unassembled WGS sequence"/>
</dbReference>
<feature type="coiled-coil region" evidence="4">
    <location>
        <begin position="42"/>
        <end position="76"/>
    </location>
</feature>
<dbReference type="AlphaFoldDB" id="B0X741"/>
<keyword evidence="10" id="KW-1185">Reference proteome</keyword>
<reference evidence="9" key="2">
    <citation type="submission" date="2021-02" db="UniProtKB">
        <authorList>
            <consortium name="EnsemblMetazoa"/>
        </authorList>
    </citation>
    <scope>IDENTIFICATION</scope>
    <source>
        <strain evidence="9">JHB</strain>
    </source>
</reference>
<dbReference type="InParanoid" id="B0X741"/>
<dbReference type="Gene3D" id="1.10.555.10">
    <property type="entry name" value="Rho GTPase activation protein"/>
    <property type="match status" value="1"/>
</dbReference>
<dbReference type="OrthoDB" id="5981864at2759"/>
<feature type="compositionally biased region" description="Basic and acidic residues" evidence="5">
    <location>
        <begin position="779"/>
        <end position="796"/>
    </location>
</feature>
<dbReference type="KEGG" id="cqu:CpipJ_CPIJ014918"/>
<evidence type="ECO:0000259" key="6">
    <source>
        <dbReference type="PROSITE" id="PS50002"/>
    </source>
</evidence>
<feature type="region of interest" description="Disordered" evidence="5">
    <location>
        <begin position="556"/>
        <end position="580"/>
    </location>
</feature>
<dbReference type="SUPFAM" id="SSF50044">
    <property type="entry name" value="SH3-domain"/>
    <property type="match status" value="1"/>
</dbReference>
<dbReference type="SUPFAM" id="SSF103657">
    <property type="entry name" value="BAR/IMD domain-like"/>
    <property type="match status" value="1"/>
</dbReference>
<organism>
    <name type="scientific">Culex quinquefasciatus</name>
    <name type="common">Southern house mosquito</name>
    <name type="synonym">Culex pungens</name>
    <dbReference type="NCBI Taxonomy" id="7176"/>
    <lineage>
        <taxon>Eukaryota</taxon>
        <taxon>Metazoa</taxon>
        <taxon>Ecdysozoa</taxon>
        <taxon>Arthropoda</taxon>
        <taxon>Hexapoda</taxon>
        <taxon>Insecta</taxon>
        <taxon>Pterygota</taxon>
        <taxon>Neoptera</taxon>
        <taxon>Endopterygota</taxon>
        <taxon>Diptera</taxon>
        <taxon>Nematocera</taxon>
        <taxon>Culicoidea</taxon>
        <taxon>Culicidae</taxon>
        <taxon>Culicinae</taxon>
        <taxon>Culicini</taxon>
        <taxon>Culex</taxon>
        <taxon>Culex</taxon>
    </lineage>
</organism>
<feature type="region of interest" description="Disordered" evidence="5">
    <location>
        <begin position="644"/>
        <end position="673"/>
    </location>
</feature>
<dbReference type="Gene3D" id="1.20.1270.60">
    <property type="entry name" value="Arfaptin homology (AH) domain/BAR domain"/>
    <property type="match status" value="1"/>
</dbReference>
<evidence type="ECO:0000256" key="3">
    <source>
        <dbReference type="PROSITE-ProRule" id="PRU00192"/>
    </source>
</evidence>
<feature type="compositionally biased region" description="Acidic residues" evidence="5">
    <location>
        <begin position="568"/>
        <end position="580"/>
    </location>
</feature>
<dbReference type="PANTHER" id="PTHR14166">
    <property type="entry name" value="SLIT-ROBO RHO GTPASE ACTIVATING PROTEIN"/>
    <property type="match status" value="1"/>
</dbReference>
<dbReference type="InterPro" id="IPR000198">
    <property type="entry name" value="RhoGAP_dom"/>
</dbReference>
<dbReference type="HOGENOM" id="CLU_005715_2_0_1"/>
<dbReference type="FunFam" id="2.30.30.40:FF:000136">
    <property type="entry name" value="Rho GTPase activating protein 4"/>
    <property type="match status" value="1"/>
</dbReference>
<dbReference type="STRING" id="7176.B0X741"/>
<accession>B0X741</accession>